<organism evidence="2 3">
    <name type="scientific">Thauera propionica</name>
    <dbReference type="NCBI Taxonomy" id="2019431"/>
    <lineage>
        <taxon>Bacteria</taxon>
        <taxon>Pseudomonadati</taxon>
        <taxon>Pseudomonadota</taxon>
        <taxon>Betaproteobacteria</taxon>
        <taxon>Rhodocyclales</taxon>
        <taxon>Zoogloeaceae</taxon>
        <taxon>Thauera</taxon>
    </lineage>
</organism>
<feature type="chain" id="PRO_5013099348" evidence="1">
    <location>
        <begin position="29"/>
        <end position="242"/>
    </location>
</feature>
<dbReference type="OrthoDB" id="8559287at2"/>
<evidence type="ECO:0000256" key="1">
    <source>
        <dbReference type="SAM" id="SignalP"/>
    </source>
</evidence>
<protein>
    <submittedName>
        <fullName evidence="2">Uncharacterized protein</fullName>
    </submittedName>
</protein>
<reference evidence="2 3" key="1">
    <citation type="submission" date="2017-07" db="EMBL/GenBank/DDBJ databases">
        <title>Thauera sp. KNDSS-Mac4 genome sequence and assembly.</title>
        <authorList>
            <person name="Mayilraj S."/>
        </authorList>
    </citation>
    <scope>NUCLEOTIDE SEQUENCE [LARGE SCALE GENOMIC DNA]</scope>
    <source>
        <strain evidence="2 3">KNDSS-Mac4</strain>
    </source>
</reference>
<accession>A0A235F170</accession>
<keyword evidence="3" id="KW-1185">Reference proteome</keyword>
<feature type="signal peptide" evidence="1">
    <location>
        <begin position="1"/>
        <end position="28"/>
    </location>
</feature>
<proteinExistence type="predicted"/>
<dbReference type="RefSeq" id="WP_094267820.1">
    <property type="nucleotide sequence ID" value="NZ_NOIH01000007.1"/>
</dbReference>
<keyword evidence="1" id="KW-0732">Signal</keyword>
<evidence type="ECO:0000313" key="3">
    <source>
        <dbReference type="Proteomes" id="UP000215181"/>
    </source>
</evidence>
<sequence length="242" mass="26626">MPFPAFRHLGALALCAALGLGQASFVRAADAQDYSEAERSLFMTNHLANVSPPSTLNYRFHKGGTAEAGFDDKVAIHLDREPNGDCCAGRGEFLSAERRVVLPEIEHAEGNPVILYFLERDVRDMQRLTKGQPNHFRKRIRMAIYNDARVRDAQFDYQGRRVEGREIIISPYISDPSRDRFKQYAGKEYVFLLSDAVPGGVFGIRTLSGPAGSTAEPLILEEMVIDGGTLPAVTANPAAKAS</sequence>
<dbReference type="EMBL" id="NOIH01000007">
    <property type="protein sequence ID" value="OYD54587.1"/>
    <property type="molecule type" value="Genomic_DNA"/>
</dbReference>
<evidence type="ECO:0000313" key="2">
    <source>
        <dbReference type="EMBL" id="OYD54587.1"/>
    </source>
</evidence>
<dbReference type="AlphaFoldDB" id="A0A235F170"/>
<gene>
    <name evidence="2" type="ORF">CGK74_07320</name>
</gene>
<dbReference type="Proteomes" id="UP000215181">
    <property type="component" value="Unassembled WGS sequence"/>
</dbReference>
<comment type="caution">
    <text evidence="2">The sequence shown here is derived from an EMBL/GenBank/DDBJ whole genome shotgun (WGS) entry which is preliminary data.</text>
</comment>
<name>A0A235F170_9RHOO</name>